<keyword evidence="5" id="KW-1185">Reference proteome</keyword>
<evidence type="ECO:0000256" key="2">
    <source>
        <dbReference type="ARBA" id="ARBA00023136"/>
    </source>
</evidence>
<evidence type="ECO:0000313" key="4">
    <source>
        <dbReference type="EMBL" id="MBL6445947.1"/>
    </source>
</evidence>
<dbReference type="Pfam" id="PF01103">
    <property type="entry name" value="Omp85"/>
    <property type="match status" value="1"/>
</dbReference>
<name>A0A937FWI2_9BACT</name>
<dbReference type="GO" id="GO:0046819">
    <property type="term" value="P:protein secretion by the type V secretion system"/>
    <property type="evidence" value="ECO:0007669"/>
    <property type="project" value="TreeGrafter"/>
</dbReference>
<keyword evidence="2" id="KW-0472">Membrane</keyword>
<protein>
    <submittedName>
        <fullName evidence="4">BamA/TamA family outer membrane protein</fullName>
    </submittedName>
</protein>
<gene>
    <name evidence="4" type="ORF">JMN32_06485</name>
</gene>
<dbReference type="PANTHER" id="PTHR34597:SF3">
    <property type="entry name" value="OUTER MEMBRANE TRANSPORTER CDIB"/>
    <property type="match status" value="1"/>
</dbReference>
<dbReference type="AlphaFoldDB" id="A0A937FWI2"/>
<dbReference type="Gene3D" id="2.40.160.50">
    <property type="entry name" value="membrane protein fhac: a member of the omp85/tpsb transporter family"/>
    <property type="match status" value="1"/>
</dbReference>
<evidence type="ECO:0000259" key="3">
    <source>
        <dbReference type="Pfam" id="PF01103"/>
    </source>
</evidence>
<sequence>MKTLKQYHISSLFFIMLLCFFQLTLAQETDSISYKKKVKLTPLPALFYTPETRLGFGGLISGVFNLGDREATRNSNAEVLAAYTLNNQIILRTKNNLFTRDEKYALSGEVSFYDFPILYYGVGNETEKDFEEELGYKVFIFEERVLKQVRKSLFIGPQYRFNHLYDIEYDPDHLIGDIPFVDNGAGTNSGLGFSAIYDTRNNVLNASKGVFLQFSTFFHGEALGGDFNFNRYTLDLRRYWMFKNGDVIAAQYFGEFNTGDIPFREMAQLGGENIMRGYYNGRFRDNQQMALQLEYRKQIIPWLGFTAFGAYGDVSKEVRNFDVGGFKYAVGAGLRIMVNKADRLNIRIDYGLGEDTSGFYFAIAEAF</sequence>
<dbReference type="GO" id="GO:0008320">
    <property type="term" value="F:protein transmembrane transporter activity"/>
    <property type="evidence" value="ECO:0007669"/>
    <property type="project" value="TreeGrafter"/>
</dbReference>
<dbReference type="InterPro" id="IPR000184">
    <property type="entry name" value="Bac_surfAg_D15"/>
</dbReference>
<dbReference type="PANTHER" id="PTHR34597">
    <property type="entry name" value="SLR1661 PROTEIN"/>
    <property type="match status" value="1"/>
</dbReference>
<comment type="subcellular location">
    <subcellularLocation>
        <location evidence="1">Membrane</location>
    </subcellularLocation>
</comment>
<dbReference type="EMBL" id="JAEUGD010000020">
    <property type="protein sequence ID" value="MBL6445947.1"/>
    <property type="molecule type" value="Genomic_DNA"/>
</dbReference>
<dbReference type="Proteomes" id="UP000614216">
    <property type="component" value="Unassembled WGS sequence"/>
</dbReference>
<dbReference type="RefSeq" id="WP_202855494.1">
    <property type="nucleotide sequence ID" value="NZ_JAEUGD010000020.1"/>
</dbReference>
<evidence type="ECO:0000313" key="5">
    <source>
        <dbReference type="Proteomes" id="UP000614216"/>
    </source>
</evidence>
<feature type="domain" description="Bacterial surface antigen (D15)" evidence="3">
    <location>
        <begin position="151"/>
        <end position="367"/>
    </location>
</feature>
<dbReference type="GO" id="GO:0098046">
    <property type="term" value="C:type V protein secretion system complex"/>
    <property type="evidence" value="ECO:0007669"/>
    <property type="project" value="TreeGrafter"/>
</dbReference>
<evidence type="ECO:0000256" key="1">
    <source>
        <dbReference type="ARBA" id="ARBA00004370"/>
    </source>
</evidence>
<dbReference type="GO" id="GO:0019867">
    <property type="term" value="C:outer membrane"/>
    <property type="evidence" value="ECO:0007669"/>
    <property type="project" value="InterPro"/>
</dbReference>
<proteinExistence type="predicted"/>
<organism evidence="4 5">
    <name type="scientific">Fulvivirga marina</name>
    <dbReference type="NCBI Taxonomy" id="2494733"/>
    <lineage>
        <taxon>Bacteria</taxon>
        <taxon>Pseudomonadati</taxon>
        <taxon>Bacteroidota</taxon>
        <taxon>Cytophagia</taxon>
        <taxon>Cytophagales</taxon>
        <taxon>Fulvivirgaceae</taxon>
        <taxon>Fulvivirga</taxon>
    </lineage>
</organism>
<comment type="caution">
    <text evidence="4">The sequence shown here is derived from an EMBL/GenBank/DDBJ whole genome shotgun (WGS) entry which is preliminary data.</text>
</comment>
<accession>A0A937FWI2</accession>
<dbReference type="InterPro" id="IPR051544">
    <property type="entry name" value="TPS_OM_transporter"/>
</dbReference>
<reference evidence="4" key="1">
    <citation type="submission" date="2021-01" db="EMBL/GenBank/DDBJ databases">
        <title>Fulvivirga kasyanovii gen. nov., sp nov., a novel member of the phylum Bacteroidetes isolated from seawater in a mussel farm.</title>
        <authorList>
            <person name="Zhao L.-H."/>
            <person name="Wang Z.-J."/>
        </authorList>
    </citation>
    <scope>NUCLEOTIDE SEQUENCE</scope>
    <source>
        <strain evidence="4">29W222</strain>
    </source>
</reference>